<proteinExistence type="predicted"/>
<dbReference type="HOGENOM" id="CLU_3245788_0_0_6"/>
<dbReference type="AlphaFoldDB" id="B7JB52"/>
<keyword evidence="2" id="KW-1185">Reference proteome</keyword>
<protein>
    <submittedName>
        <fullName evidence="1">Uncharacterized protein</fullName>
    </submittedName>
</protein>
<sequence length="42" mass="4392">MVLELGNSGLAVAFVHDASPVVAVMICKVPVIFIGHADAWIT</sequence>
<dbReference type="Proteomes" id="UP000001362">
    <property type="component" value="Chromosome"/>
</dbReference>
<reference evidence="1 2" key="1">
    <citation type="journal article" date="2008" name="BMC Genomics">
        <title>Acidithiobacillus ferrooxidans metabolism: from genome sequence to industrial applications.</title>
        <authorList>
            <person name="Valdes J."/>
            <person name="Pedroso I."/>
            <person name="Quatrini R."/>
            <person name="Dodson R.J."/>
            <person name="Tettelin H."/>
            <person name="Blake R.II."/>
            <person name="Eisen J.A."/>
            <person name="Holmes D.S."/>
        </authorList>
    </citation>
    <scope>NUCLEOTIDE SEQUENCE [LARGE SCALE GENOMIC DNA]</scope>
    <source>
        <strain evidence="2">ATCC 23270 / DSM 14882 / CIP 104768 / NCIMB 8455</strain>
    </source>
</reference>
<evidence type="ECO:0000313" key="2">
    <source>
        <dbReference type="Proteomes" id="UP000001362"/>
    </source>
</evidence>
<organism evidence="1 2">
    <name type="scientific">Acidithiobacillus ferrooxidans (strain ATCC 23270 / DSM 14882 / CIP 104768 / NCIMB 8455)</name>
    <name type="common">Ferrobacillus ferrooxidans (strain ATCC 23270)</name>
    <dbReference type="NCBI Taxonomy" id="243159"/>
    <lineage>
        <taxon>Bacteria</taxon>
        <taxon>Pseudomonadati</taxon>
        <taxon>Pseudomonadota</taxon>
        <taxon>Acidithiobacillia</taxon>
        <taxon>Acidithiobacillales</taxon>
        <taxon>Acidithiobacillaceae</taxon>
        <taxon>Acidithiobacillus</taxon>
    </lineage>
</organism>
<name>B7JB52_ACIF2</name>
<evidence type="ECO:0000313" key="1">
    <source>
        <dbReference type="EMBL" id="ACK77835.1"/>
    </source>
</evidence>
<accession>B7JB52</accession>
<dbReference type="KEGG" id="afr:AFE_1715"/>
<dbReference type="PaxDb" id="243159-AFE_1715"/>
<dbReference type="EMBL" id="CP001219">
    <property type="protein sequence ID" value="ACK77835.1"/>
    <property type="molecule type" value="Genomic_DNA"/>
</dbReference>
<gene>
    <name evidence="1" type="ordered locus">AFE_1715</name>
</gene>